<dbReference type="Gene3D" id="3.90.550.10">
    <property type="entry name" value="Spore Coat Polysaccharide Biosynthesis Protein SpsA, Chain A"/>
    <property type="match status" value="1"/>
</dbReference>
<keyword evidence="3 5" id="KW-0808">Transferase</keyword>
<dbReference type="EC" id="2.4.-.-" evidence="5"/>
<proteinExistence type="inferred from homology"/>
<dbReference type="Proteomes" id="UP001521209">
    <property type="component" value="Unassembled WGS sequence"/>
</dbReference>
<dbReference type="Pfam" id="PF00535">
    <property type="entry name" value="Glycos_transf_2"/>
    <property type="match status" value="1"/>
</dbReference>
<comment type="caution">
    <text evidence="5">The sequence shown here is derived from an EMBL/GenBank/DDBJ whole genome shotgun (WGS) entry which is preliminary data.</text>
</comment>
<dbReference type="PANTHER" id="PTHR43179">
    <property type="entry name" value="RHAMNOSYLTRANSFERASE WBBL"/>
    <property type="match status" value="1"/>
</dbReference>
<dbReference type="GO" id="GO:0016757">
    <property type="term" value="F:glycosyltransferase activity"/>
    <property type="evidence" value="ECO:0007669"/>
    <property type="project" value="UniProtKB-KW"/>
</dbReference>
<dbReference type="InterPro" id="IPR029044">
    <property type="entry name" value="Nucleotide-diphossugar_trans"/>
</dbReference>
<gene>
    <name evidence="5" type="ORF">L2A60_16305</name>
</gene>
<evidence type="ECO:0000256" key="3">
    <source>
        <dbReference type="ARBA" id="ARBA00022679"/>
    </source>
</evidence>
<evidence type="ECO:0000256" key="2">
    <source>
        <dbReference type="ARBA" id="ARBA00022676"/>
    </source>
</evidence>
<organism evidence="5 6">
    <name type="scientific">Acidiphilium iwatense</name>
    <dbReference type="NCBI Taxonomy" id="768198"/>
    <lineage>
        <taxon>Bacteria</taxon>
        <taxon>Pseudomonadati</taxon>
        <taxon>Pseudomonadota</taxon>
        <taxon>Alphaproteobacteria</taxon>
        <taxon>Acetobacterales</taxon>
        <taxon>Acidocellaceae</taxon>
        <taxon>Acidiphilium</taxon>
    </lineage>
</organism>
<evidence type="ECO:0000313" key="5">
    <source>
        <dbReference type="EMBL" id="MCF3948238.1"/>
    </source>
</evidence>
<dbReference type="InterPro" id="IPR001173">
    <property type="entry name" value="Glyco_trans_2-like"/>
</dbReference>
<evidence type="ECO:0000313" key="6">
    <source>
        <dbReference type="Proteomes" id="UP001521209"/>
    </source>
</evidence>
<dbReference type="SUPFAM" id="SSF53448">
    <property type="entry name" value="Nucleotide-diphospho-sugar transferases"/>
    <property type="match status" value="1"/>
</dbReference>
<comment type="similarity">
    <text evidence="1">Belongs to the glycosyltransferase 2 family.</text>
</comment>
<dbReference type="EMBL" id="JAKGBZ010000043">
    <property type="protein sequence ID" value="MCF3948238.1"/>
    <property type="molecule type" value="Genomic_DNA"/>
</dbReference>
<keyword evidence="2 5" id="KW-0328">Glycosyltransferase</keyword>
<reference evidence="5 6" key="1">
    <citation type="submission" date="2022-01" db="EMBL/GenBank/DDBJ databases">
        <authorList>
            <person name="Won M."/>
            <person name="Kim S.-J."/>
            <person name="Kwon S.-W."/>
        </authorList>
    </citation>
    <scope>NUCLEOTIDE SEQUENCE [LARGE SCALE GENOMIC DNA]</scope>
    <source>
        <strain evidence="5 6">KCTC 23505</strain>
    </source>
</reference>
<dbReference type="PANTHER" id="PTHR43179:SF12">
    <property type="entry name" value="GALACTOFURANOSYLTRANSFERASE GLFT2"/>
    <property type="match status" value="1"/>
</dbReference>
<name>A0ABS9DZW0_9PROT</name>
<keyword evidence="6" id="KW-1185">Reference proteome</keyword>
<protein>
    <submittedName>
        <fullName evidence="5">Glycosyltransferase</fullName>
        <ecNumber evidence="5">2.4.-.-</ecNumber>
    </submittedName>
</protein>
<evidence type="ECO:0000256" key="1">
    <source>
        <dbReference type="ARBA" id="ARBA00006739"/>
    </source>
</evidence>
<feature type="domain" description="Glycosyltransferase 2-like" evidence="4">
    <location>
        <begin position="114"/>
        <end position="204"/>
    </location>
</feature>
<sequence length="413" mass="46060">MDCFGAARIAMTVGTCRGNRSLRGGETAEAIHLAAPGLFRRRPDQPRQRLAIAHPRIPAIMAPMTANGKRPMNWSAMSIQTKPGYSFGPLNVRLNGGMTISPSPQPKTGPRLGIAITTFNRREMVLDLVHTIRRLTTAPYDLVICDDGSSDGTVEALRAEGETVIAGKNRGVAWNKNRGIFFLMAIRGCDVAVLLDDDVLPTETAWQANWIDGALEFGHINLAFPDMIEQNPPGTCTSKNPGLSTGLGGPCIAISRSTWCIVGYMDSRFGRFGHEHTEYTNRFLRAGYGGIIRDVDGEQLNYYFVIQGGLIIKSAPTNGNSDQIFENQLIWEGLESENNKPLYRSPWINKEQQNVFISEIKTFLNEYNITFPKQFGIFNNDKYLSRNTDVKNSTLDPWNHFFMFGMKENREIS</sequence>
<evidence type="ECO:0000259" key="4">
    <source>
        <dbReference type="Pfam" id="PF00535"/>
    </source>
</evidence>
<accession>A0ABS9DZW0</accession>